<dbReference type="InterPro" id="IPR013325">
    <property type="entry name" value="RNA_pol_sigma_r2"/>
</dbReference>
<comment type="caution">
    <text evidence="8">The sequence shown here is derived from an EMBL/GenBank/DDBJ whole genome shotgun (WGS) entry which is preliminary data.</text>
</comment>
<evidence type="ECO:0000259" key="6">
    <source>
        <dbReference type="Pfam" id="PF04542"/>
    </source>
</evidence>
<dbReference type="NCBIfam" id="TIGR02937">
    <property type="entry name" value="sigma70-ECF"/>
    <property type="match status" value="1"/>
</dbReference>
<dbReference type="InterPro" id="IPR039425">
    <property type="entry name" value="RNA_pol_sigma-70-like"/>
</dbReference>
<accession>A0A5A5T636</accession>
<dbReference type="Pfam" id="PF04542">
    <property type="entry name" value="Sigma70_r2"/>
    <property type="match status" value="1"/>
</dbReference>
<dbReference type="Proteomes" id="UP000322530">
    <property type="component" value="Unassembled WGS sequence"/>
</dbReference>
<dbReference type="PANTHER" id="PTHR43133">
    <property type="entry name" value="RNA POLYMERASE ECF-TYPE SIGMA FACTO"/>
    <property type="match status" value="1"/>
</dbReference>
<keyword evidence="5" id="KW-0804">Transcription</keyword>
<comment type="similarity">
    <text evidence="1">Belongs to the sigma-70 factor family. ECF subfamily.</text>
</comment>
<dbReference type="InterPro" id="IPR036388">
    <property type="entry name" value="WH-like_DNA-bd_sf"/>
</dbReference>
<dbReference type="Gene3D" id="1.10.10.10">
    <property type="entry name" value="Winged helix-like DNA-binding domain superfamily/Winged helix DNA-binding domain"/>
    <property type="match status" value="1"/>
</dbReference>
<dbReference type="GO" id="GO:0006352">
    <property type="term" value="P:DNA-templated transcription initiation"/>
    <property type="evidence" value="ECO:0007669"/>
    <property type="project" value="InterPro"/>
</dbReference>
<reference evidence="8 9" key="1">
    <citation type="submission" date="2019-01" db="EMBL/GenBank/DDBJ databases">
        <title>Draft genome sequence of Dictyobacter sp. Uno17.</title>
        <authorList>
            <person name="Wang C.M."/>
            <person name="Zheng Y."/>
            <person name="Sakai Y."/>
            <person name="Abe K."/>
            <person name="Yokota A."/>
            <person name="Yabe S."/>
        </authorList>
    </citation>
    <scope>NUCLEOTIDE SEQUENCE [LARGE SCALE GENOMIC DNA]</scope>
    <source>
        <strain evidence="8 9">Uno17</strain>
    </source>
</reference>
<dbReference type="InterPro" id="IPR014284">
    <property type="entry name" value="RNA_pol_sigma-70_dom"/>
</dbReference>
<keyword evidence="9" id="KW-1185">Reference proteome</keyword>
<feature type="domain" description="RNA polymerase sigma factor 70 region 4 type 2" evidence="7">
    <location>
        <begin position="148"/>
        <end position="197"/>
    </location>
</feature>
<evidence type="ECO:0000256" key="5">
    <source>
        <dbReference type="ARBA" id="ARBA00023163"/>
    </source>
</evidence>
<evidence type="ECO:0008006" key="10">
    <source>
        <dbReference type="Google" id="ProtNLM"/>
    </source>
</evidence>
<evidence type="ECO:0000313" key="9">
    <source>
        <dbReference type="Proteomes" id="UP000322530"/>
    </source>
</evidence>
<protein>
    <recommendedName>
        <fullName evidence="10">DNA-directed RNA polymerase sigma-70 factor</fullName>
    </recommendedName>
</protein>
<evidence type="ECO:0000313" key="8">
    <source>
        <dbReference type="EMBL" id="GCF06842.1"/>
    </source>
</evidence>
<name>A0A5A5T636_9CHLR</name>
<dbReference type="EMBL" id="BIXY01000003">
    <property type="protein sequence ID" value="GCF06842.1"/>
    <property type="molecule type" value="Genomic_DNA"/>
</dbReference>
<sequence length="217" mass="24928">MRLLIMQVKERTRVQKTQTHEITDGMLVTRTLAGDQGSFELLVNRYNTPLFNFICHLLGDYDLACDVSQQVFLQLYISMPTLRTGEPLKAWLFQVARNRCLDELRRKRSIHFSELEASRDDDDLSPLDIMPDAQPLPDEMAERSDLQQALREAIDALPPKFRSVVLLRYSSQLSFSEIGKALNMPEATAKTYFQRARPLLRTAMASHWKPELNEAAS</sequence>
<dbReference type="GO" id="GO:0016987">
    <property type="term" value="F:sigma factor activity"/>
    <property type="evidence" value="ECO:0007669"/>
    <property type="project" value="UniProtKB-KW"/>
</dbReference>
<gene>
    <name evidence="8" type="ORF">KDI_04060</name>
</gene>
<dbReference type="PANTHER" id="PTHR43133:SF8">
    <property type="entry name" value="RNA POLYMERASE SIGMA FACTOR HI_1459-RELATED"/>
    <property type="match status" value="1"/>
</dbReference>
<dbReference type="SUPFAM" id="SSF88659">
    <property type="entry name" value="Sigma3 and sigma4 domains of RNA polymerase sigma factors"/>
    <property type="match status" value="1"/>
</dbReference>
<evidence type="ECO:0000256" key="4">
    <source>
        <dbReference type="ARBA" id="ARBA00023125"/>
    </source>
</evidence>
<dbReference type="Pfam" id="PF08281">
    <property type="entry name" value="Sigma70_r4_2"/>
    <property type="match status" value="1"/>
</dbReference>
<evidence type="ECO:0000256" key="1">
    <source>
        <dbReference type="ARBA" id="ARBA00010641"/>
    </source>
</evidence>
<dbReference type="AlphaFoldDB" id="A0A5A5T636"/>
<dbReference type="GO" id="GO:0003677">
    <property type="term" value="F:DNA binding"/>
    <property type="evidence" value="ECO:0007669"/>
    <property type="project" value="UniProtKB-KW"/>
</dbReference>
<dbReference type="SUPFAM" id="SSF88946">
    <property type="entry name" value="Sigma2 domain of RNA polymerase sigma factors"/>
    <property type="match status" value="1"/>
</dbReference>
<dbReference type="CDD" id="cd06171">
    <property type="entry name" value="Sigma70_r4"/>
    <property type="match status" value="1"/>
</dbReference>
<dbReference type="InterPro" id="IPR007627">
    <property type="entry name" value="RNA_pol_sigma70_r2"/>
</dbReference>
<evidence type="ECO:0000256" key="2">
    <source>
        <dbReference type="ARBA" id="ARBA00023015"/>
    </source>
</evidence>
<organism evidence="8 9">
    <name type="scientific">Dictyobacter arantiisoli</name>
    <dbReference type="NCBI Taxonomy" id="2014874"/>
    <lineage>
        <taxon>Bacteria</taxon>
        <taxon>Bacillati</taxon>
        <taxon>Chloroflexota</taxon>
        <taxon>Ktedonobacteria</taxon>
        <taxon>Ktedonobacterales</taxon>
        <taxon>Dictyobacteraceae</taxon>
        <taxon>Dictyobacter</taxon>
    </lineage>
</organism>
<keyword evidence="2" id="KW-0805">Transcription regulation</keyword>
<dbReference type="Gene3D" id="1.10.1740.10">
    <property type="match status" value="1"/>
</dbReference>
<proteinExistence type="inferred from homology"/>
<evidence type="ECO:0000259" key="7">
    <source>
        <dbReference type="Pfam" id="PF08281"/>
    </source>
</evidence>
<keyword evidence="4" id="KW-0238">DNA-binding</keyword>
<feature type="domain" description="RNA polymerase sigma-70 region 2" evidence="6">
    <location>
        <begin position="42"/>
        <end position="108"/>
    </location>
</feature>
<dbReference type="InterPro" id="IPR013249">
    <property type="entry name" value="RNA_pol_sigma70_r4_t2"/>
</dbReference>
<keyword evidence="3" id="KW-0731">Sigma factor</keyword>
<evidence type="ECO:0000256" key="3">
    <source>
        <dbReference type="ARBA" id="ARBA00023082"/>
    </source>
</evidence>
<dbReference type="InterPro" id="IPR013324">
    <property type="entry name" value="RNA_pol_sigma_r3/r4-like"/>
</dbReference>